<evidence type="ECO:0000256" key="1">
    <source>
        <dbReference type="SAM" id="MobiDB-lite"/>
    </source>
</evidence>
<dbReference type="RefSeq" id="WP_377530332.1">
    <property type="nucleotide sequence ID" value="NZ_JBHTLD010000184.1"/>
</dbReference>
<dbReference type="EMBL" id="JBHTLD010000184">
    <property type="protein sequence ID" value="MFD1187858.1"/>
    <property type="molecule type" value="Genomic_DNA"/>
</dbReference>
<dbReference type="PROSITE" id="PS51257">
    <property type="entry name" value="PROKAR_LIPOPROTEIN"/>
    <property type="match status" value="1"/>
</dbReference>
<reference evidence="4" key="1">
    <citation type="journal article" date="2019" name="Int. J. Syst. Evol. Microbiol.">
        <title>The Global Catalogue of Microorganisms (GCM) 10K type strain sequencing project: providing services to taxonomists for standard genome sequencing and annotation.</title>
        <authorList>
            <consortium name="The Broad Institute Genomics Platform"/>
            <consortium name="The Broad Institute Genome Sequencing Center for Infectious Disease"/>
            <person name="Wu L."/>
            <person name="Ma J."/>
        </authorList>
    </citation>
    <scope>NUCLEOTIDE SEQUENCE [LARGE SCALE GENOMIC DNA]</scope>
    <source>
        <strain evidence="4">JCM 31319</strain>
    </source>
</reference>
<sequence length="60" mass="6673">MKKNLYAFALTTSILGFASCSSPATEQADDRVEELEDRAEERTDEMEDVAEDNDTTAVIE</sequence>
<dbReference type="Proteomes" id="UP001597094">
    <property type="component" value="Unassembled WGS sequence"/>
</dbReference>
<gene>
    <name evidence="3" type="ORF">ACFQ2O_16725</name>
</gene>
<protein>
    <recommendedName>
        <fullName evidence="5">Secreted protein</fullName>
    </recommendedName>
</protein>
<evidence type="ECO:0000256" key="2">
    <source>
        <dbReference type="SAM" id="SignalP"/>
    </source>
</evidence>
<feature type="region of interest" description="Disordered" evidence="1">
    <location>
        <begin position="21"/>
        <end position="60"/>
    </location>
</feature>
<feature type="signal peptide" evidence="2">
    <location>
        <begin position="1"/>
        <end position="24"/>
    </location>
</feature>
<evidence type="ECO:0008006" key="5">
    <source>
        <dbReference type="Google" id="ProtNLM"/>
    </source>
</evidence>
<accession>A0ABW3SSH4</accession>
<evidence type="ECO:0000313" key="3">
    <source>
        <dbReference type="EMBL" id="MFD1187858.1"/>
    </source>
</evidence>
<comment type="caution">
    <text evidence="3">The sequence shown here is derived from an EMBL/GenBank/DDBJ whole genome shotgun (WGS) entry which is preliminary data.</text>
</comment>
<keyword evidence="4" id="KW-1185">Reference proteome</keyword>
<keyword evidence="2" id="KW-0732">Signal</keyword>
<organism evidence="3 4">
    <name type="scientific">Pontibacter rugosus</name>
    <dbReference type="NCBI Taxonomy" id="1745966"/>
    <lineage>
        <taxon>Bacteria</taxon>
        <taxon>Pseudomonadati</taxon>
        <taxon>Bacteroidota</taxon>
        <taxon>Cytophagia</taxon>
        <taxon>Cytophagales</taxon>
        <taxon>Hymenobacteraceae</taxon>
        <taxon>Pontibacter</taxon>
    </lineage>
</organism>
<evidence type="ECO:0000313" key="4">
    <source>
        <dbReference type="Proteomes" id="UP001597094"/>
    </source>
</evidence>
<name>A0ABW3SSH4_9BACT</name>
<proteinExistence type="predicted"/>
<feature type="compositionally biased region" description="Acidic residues" evidence="1">
    <location>
        <begin position="31"/>
        <end position="54"/>
    </location>
</feature>
<feature type="chain" id="PRO_5045732887" description="Secreted protein" evidence="2">
    <location>
        <begin position="25"/>
        <end position="60"/>
    </location>
</feature>